<feature type="transmembrane region" description="Helical" evidence="8">
    <location>
        <begin position="251"/>
        <end position="272"/>
    </location>
</feature>
<evidence type="ECO:0000259" key="10">
    <source>
        <dbReference type="PROSITE" id="PS50929"/>
    </source>
</evidence>
<dbReference type="Pfam" id="PF00005">
    <property type="entry name" value="ABC_tran"/>
    <property type="match status" value="1"/>
</dbReference>
<dbReference type="InterPro" id="IPR044746">
    <property type="entry name" value="ABCC_6TM_D1"/>
</dbReference>
<keyword evidence="7 8" id="KW-0472">Membrane</keyword>
<comment type="caution">
    <text evidence="11">The sequence shown here is derived from an EMBL/GenBank/DDBJ whole genome shotgun (WGS) entry which is preliminary data.</text>
</comment>
<dbReference type="Gene3D" id="1.20.1560.10">
    <property type="entry name" value="ABC transporter type 1, transmembrane domain"/>
    <property type="match status" value="2"/>
</dbReference>
<comment type="subcellular location">
    <subcellularLocation>
        <location evidence="1">Membrane</location>
        <topology evidence="1">Multi-pass membrane protein</topology>
    </subcellularLocation>
</comment>
<dbReference type="GO" id="GO:0016887">
    <property type="term" value="F:ATP hydrolysis activity"/>
    <property type="evidence" value="ECO:0007669"/>
    <property type="project" value="InterPro"/>
</dbReference>
<dbReference type="PANTHER" id="PTHR24223">
    <property type="entry name" value="ATP-BINDING CASSETTE SUB-FAMILY C"/>
    <property type="match status" value="1"/>
</dbReference>
<dbReference type="InterPro" id="IPR044726">
    <property type="entry name" value="ABCC_6TM_D2"/>
</dbReference>
<name>A0AAN5BY33_ASPOZ</name>
<evidence type="ECO:0000256" key="4">
    <source>
        <dbReference type="ARBA" id="ARBA00022741"/>
    </source>
</evidence>
<dbReference type="FunFam" id="1.20.1560.10:FF:000055">
    <property type="entry name" value="ABC multidrug transporter (Eurofung)"/>
    <property type="match status" value="1"/>
</dbReference>
<evidence type="ECO:0000256" key="1">
    <source>
        <dbReference type="ARBA" id="ARBA00004141"/>
    </source>
</evidence>
<feature type="domain" description="ABC transmembrane type-1" evidence="10">
    <location>
        <begin position="38"/>
        <end position="307"/>
    </location>
</feature>
<dbReference type="EMBL" id="BSYA01000079">
    <property type="protein sequence ID" value="GMG31074.1"/>
    <property type="molecule type" value="Genomic_DNA"/>
</dbReference>
<gene>
    <name evidence="11" type="ORF">Aory04_000703600</name>
</gene>
<dbReference type="InterPro" id="IPR003439">
    <property type="entry name" value="ABC_transporter-like_ATP-bd"/>
</dbReference>
<dbReference type="GO" id="GO:0140359">
    <property type="term" value="F:ABC-type transporter activity"/>
    <property type="evidence" value="ECO:0007669"/>
    <property type="project" value="InterPro"/>
</dbReference>
<feature type="transmembrane region" description="Helical" evidence="8">
    <location>
        <begin position="835"/>
        <end position="859"/>
    </location>
</feature>
<dbReference type="GO" id="GO:0016020">
    <property type="term" value="C:membrane"/>
    <property type="evidence" value="ECO:0007669"/>
    <property type="project" value="UniProtKB-SubCell"/>
</dbReference>
<evidence type="ECO:0000256" key="7">
    <source>
        <dbReference type="ARBA" id="ARBA00023136"/>
    </source>
</evidence>
<dbReference type="InterPro" id="IPR027417">
    <property type="entry name" value="P-loop_NTPase"/>
</dbReference>
<sequence>MFSNLATTLNGMPFPRGFARTLAKELIGPFLLPVTPRLAMLGFTFSQPFFINALVANIAESNSVSAVNDGYGLIGACVLIYGGIALSTSLYSYYSLRALHMLRACLVSVIYQKMLESDTNTLDNGTTVTLMSTDIERIMTGWMDIHSVWASVIEIALGCYLLHSQLGMAFLSPIIVILVCFSGMACVSAKAGNSQSAWMEKIENRVSMITTLLANIKPCKISRMASEFARILQTARDEEIQVGSHFRWLQVIAATLAYTPMCLSPVVAFAFAGQHLNVAGFFTSLSFLTLVTSPLTAIFQQIPGVIAGFTCLSRILLFLEGDIRSDRRTVFRLQDNQKPAASSAPSAALVSVTNGHFGWTQTHSVLRNINVNVPRGQLTVVVGPVACGKSTLCKAILGEVPFVEGEVLFTSRIPSVGYCAQTPFLSNLSIRDNIIGFSPFHPGKYQEIITATALGPDIAMLPAGHDTIVGSCGAMLSGGQKQRVSLARALYQETPLLLLDDTLTGLDQATEAEVFARVLGAEGLIRRRGTTVILFTSSWRYLSSADYIITVGKDGTIREPGHETELLEQKDELFNPEKNTETAFPASTDSNASVTQQSHNMVVKGKASQNLHVQASQVRDLDVYKHYFGTIRTAVLVTFALSCTLFGFGGSFPTVWISFWSSNSYNAPNAFYIGIYSLLSFLQLLGFFLAALMALGPMVTDAGSKLHSNALTTVIRAPLRFFTDTDTGAITSLFSQDITIIDGELPERLFNITAGLCGIIGAACVIAVASPWLALVYPVLVIIFWIVQRLPLTQSQSANFMETTQGITTIRAFGWTTQKLEHNHYLLDQSQRPSYLLGVIQFWLLLTANLITTGIATSLTVLATQLRTDPGFTGASAVTLMTFSGLVTIFIRDYTAFETSLGAVSRLKSLSDNVKAEAREGEDLHPDEQWPKKGSIEIERLSASYDPSAKLTIDDIPIQHVDRSTLRERIIGVPQDAVFLPNGNTVKDNLDPSGLATEDECLSVLSTVNLDGLANGSHGLHTPLTTNHLSGGQKKLFGLGRAILRRIIRDRATTDTESHGGILILDEISSGVDAATERTMHEIISHQFEDYTVLEVVHGLDIVPHFFDRVIVIENGSIVESGSPAELLQRPSSWFKQLLLMNSACDQP</sequence>
<feature type="domain" description="ABC transporter" evidence="9">
    <location>
        <begin position="350"/>
        <end position="579"/>
    </location>
</feature>
<dbReference type="PROSITE" id="PS50929">
    <property type="entry name" value="ABC_TM1F"/>
    <property type="match status" value="2"/>
</dbReference>
<evidence type="ECO:0000313" key="12">
    <source>
        <dbReference type="Proteomes" id="UP001165205"/>
    </source>
</evidence>
<accession>A0AAN5BY33</accession>
<dbReference type="AlphaFoldDB" id="A0AAN5BY33"/>
<dbReference type="InterPro" id="IPR050173">
    <property type="entry name" value="ABC_transporter_C-like"/>
</dbReference>
<evidence type="ECO:0000256" key="3">
    <source>
        <dbReference type="ARBA" id="ARBA00022692"/>
    </source>
</evidence>
<protein>
    <submittedName>
        <fullName evidence="11">Unnamed protein product</fullName>
    </submittedName>
</protein>
<dbReference type="Gene3D" id="3.40.50.300">
    <property type="entry name" value="P-loop containing nucleotide triphosphate hydrolases"/>
    <property type="match status" value="2"/>
</dbReference>
<feature type="transmembrane region" description="Helical" evidence="8">
    <location>
        <begin position="71"/>
        <end position="94"/>
    </location>
</feature>
<dbReference type="PROSITE" id="PS00211">
    <property type="entry name" value="ABC_TRANSPORTER_1"/>
    <property type="match status" value="2"/>
</dbReference>
<dbReference type="InterPro" id="IPR003593">
    <property type="entry name" value="AAA+_ATPase"/>
</dbReference>
<dbReference type="Pfam" id="PF00664">
    <property type="entry name" value="ABC_membrane"/>
    <property type="match status" value="2"/>
</dbReference>
<keyword evidence="5" id="KW-0067">ATP-binding</keyword>
<reference evidence="11" key="1">
    <citation type="submission" date="2023-04" db="EMBL/GenBank/DDBJ databases">
        <title>Aspergillus oryzae NBRC 4228.</title>
        <authorList>
            <person name="Ichikawa N."/>
            <person name="Sato H."/>
            <person name="Tonouchi N."/>
        </authorList>
    </citation>
    <scope>NUCLEOTIDE SEQUENCE</scope>
    <source>
        <strain evidence="11">NBRC 4228</strain>
    </source>
</reference>
<feature type="transmembrane region" description="Helical" evidence="8">
    <location>
        <begin position="169"/>
        <end position="189"/>
    </location>
</feature>
<evidence type="ECO:0000259" key="9">
    <source>
        <dbReference type="PROSITE" id="PS50893"/>
    </source>
</evidence>
<dbReference type="Proteomes" id="UP001165205">
    <property type="component" value="Unassembled WGS sequence"/>
</dbReference>
<evidence type="ECO:0000256" key="8">
    <source>
        <dbReference type="SAM" id="Phobius"/>
    </source>
</evidence>
<dbReference type="SUPFAM" id="SSF52540">
    <property type="entry name" value="P-loop containing nucleoside triphosphate hydrolases"/>
    <property type="match status" value="2"/>
</dbReference>
<dbReference type="GO" id="GO:0005524">
    <property type="term" value="F:ATP binding"/>
    <property type="evidence" value="ECO:0007669"/>
    <property type="project" value="UniProtKB-KW"/>
</dbReference>
<dbReference type="PANTHER" id="PTHR24223:SF345">
    <property type="entry name" value="ABC MULTIDRUG TRANSPORTER (EUROFUNG)"/>
    <property type="match status" value="1"/>
</dbReference>
<keyword evidence="4" id="KW-0547">Nucleotide-binding</keyword>
<evidence type="ECO:0000256" key="6">
    <source>
        <dbReference type="ARBA" id="ARBA00022989"/>
    </source>
</evidence>
<dbReference type="SMART" id="SM00382">
    <property type="entry name" value="AAA"/>
    <property type="match status" value="1"/>
</dbReference>
<dbReference type="InterPro" id="IPR017871">
    <property type="entry name" value="ABC_transporter-like_CS"/>
</dbReference>
<evidence type="ECO:0000256" key="2">
    <source>
        <dbReference type="ARBA" id="ARBA00022448"/>
    </source>
</evidence>
<organism evidence="11 12">
    <name type="scientific">Aspergillus oryzae</name>
    <name type="common">Yellow koji mold</name>
    <dbReference type="NCBI Taxonomy" id="5062"/>
    <lineage>
        <taxon>Eukaryota</taxon>
        <taxon>Fungi</taxon>
        <taxon>Dikarya</taxon>
        <taxon>Ascomycota</taxon>
        <taxon>Pezizomycotina</taxon>
        <taxon>Eurotiomycetes</taxon>
        <taxon>Eurotiomycetidae</taxon>
        <taxon>Eurotiales</taxon>
        <taxon>Aspergillaceae</taxon>
        <taxon>Aspergillus</taxon>
        <taxon>Aspergillus subgen. Circumdati</taxon>
    </lineage>
</organism>
<feature type="domain" description="ABC transmembrane type-1" evidence="10">
    <location>
        <begin position="656"/>
        <end position="899"/>
    </location>
</feature>
<feature type="transmembrane region" description="Helical" evidence="8">
    <location>
        <begin position="775"/>
        <end position="792"/>
    </location>
</feature>
<feature type="transmembrane region" description="Helical" evidence="8">
    <location>
        <begin position="671"/>
        <end position="695"/>
    </location>
</feature>
<feature type="domain" description="ABC transporter" evidence="9">
    <location>
        <begin position="845"/>
        <end position="1140"/>
    </location>
</feature>
<keyword evidence="6 8" id="KW-1133">Transmembrane helix</keyword>
<proteinExistence type="predicted"/>
<dbReference type="InterPro" id="IPR011527">
    <property type="entry name" value="ABC1_TM_dom"/>
</dbReference>
<evidence type="ECO:0000313" key="11">
    <source>
        <dbReference type="EMBL" id="GMG31074.1"/>
    </source>
</evidence>
<dbReference type="PROSITE" id="PS50893">
    <property type="entry name" value="ABC_TRANSPORTER_2"/>
    <property type="match status" value="2"/>
</dbReference>
<dbReference type="CDD" id="cd18580">
    <property type="entry name" value="ABC_6TM_ABCC_D2"/>
    <property type="match status" value="1"/>
</dbReference>
<keyword evidence="2" id="KW-0813">Transport</keyword>
<keyword evidence="3 8" id="KW-0812">Transmembrane</keyword>
<feature type="transmembrane region" description="Helical" evidence="8">
    <location>
        <begin position="634"/>
        <end position="659"/>
    </location>
</feature>
<dbReference type="SUPFAM" id="SSF90123">
    <property type="entry name" value="ABC transporter transmembrane region"/>
    <property type="match status" value="2"/>
</dbReference>
<dbReference type="CDD" id="cd18579">
    <property type="entry name" value="ABC_6TM_ABCC_D1"/>
    <property type="match status" value="1"/>
</dbReference>
<dbReference type="InterPro" id="IPR036640">
    <property type="entry name" value="ABC1_TM_sf"/>
</dbReference>
<feature type="transmembrane region" description="Helical" evidence="8">
    <location>
        <begin position="871"/>
        <end position="891"/>
    </location>
</feature>
<feature type="transmembrane region" description="Helical" evidence="8">
    <location>
        <begin position="145"/>
        <end position="163"/>
    </location>
</feature>
<evidence type="ECO:0000256" key="5">
    <source>
        <dbReference type="ARBA" id="ARBA00022840"/>
    </source>
</evidence>